<sequence>MSEKLPEIITFTDVDITNPMVLKQPPYRFRRCSIIGSLADPHITVVEIQNLLEAGMSIVKIKLAQNSKGQSLRLLGKIDKATLACCTKYGVTNWPVATCIELKTCIAGKPFYVSGGIFEMTLKTGEFVDCEISDVTNALMDDVSGFLLKESSDSSLTFDVLKGINELCYTIDPLLTSKSKFYRIIDEVKMPVNAAEAAVIACATVTNQTQANIIVVPTVSGTTMKYLHWMRPSCLIITVSPEIRTTRLLRTYRSVMPLLFTQEQQNEWPKAVEARIYFAIDYAVNRNWLMYGDTYITLERSSESTSFCDTVRVCKVSISKKTLVE</sequence>
<dbReference type="InterPro" id="IPR001697">
    <property type="entry name" value="Pyr_Knase"/>
</dbReference>
<dbReference type="PANTHER" id="PTHR11817">
    <property type="entry name" value="PYRUVATE KINASE"/>
    <property type="match status" value="1"/>
</dbReference>
<evidence type="ECO:0000313" key="3">
    <source>
        <dbReference type="Proteomes" id="UP000789524"/>
    </source>
</evidence>
<dbReference type="AlphaFoldDB" id="A0A8J2QE52"/>
<dbReference type="Pfam" id="PF02887">
    <property type="entry name" value="PK_C"/>
    <property type="match status" value="1"/>
</dbReference>
<protein>
    <submittedName>
        <fullName evidence="2">(African queen) hypothetical protein</fullName>
    </submittedName>
</protein>
<evidence type="ECO:0000259" key="1">
    <source>
        <dbReference type="Pfam" id="PF02887"/>
    </source>
</evidence>
<name>A0A8J2QE52_9NEOP</name>
<keyword evidence="3" id="KW-1185">Reference proteome</keyword>
<proteinExistence type="predicted"/>
<dbReference type="EMBL" id="CAKASE010000044">
    <property type="protein sequence ID" value="CAG9559756.1"/>
    <property type="molecule type" value="Genomic_DNA"/>
</dbReference>
<accession>A0A8J2QE52</accession>
<dbReference type="InterPro" id="IPR015795">
    <property type="entry name" value="Pyrv_Knase_C"/>
</dbReference>
<dbReference type="InterPro" id="IPR036918">
    <property type="entry name" value="Pyrv_Knase_C_sf"/>
</dbReference>
<dbReference type="GO" id="GO:0030955">
    <property type="term" value="F:potassium ion binding"/>
    <property type="evidence" value="ECO:0007669"/>
    <property type="project" value="InterPro"/>
</dbReference>
<dbReference type="Gene3D" id="3.20.20.60">
    <property type="entry name" value="Phosphoenolpyruvate-binding domains"/>
    <property type="match status" value="1"/>
</dbReference>
<dbReference type="Gene3D" id="3.40.1380.20">
    <property type="entry name" value="Pyruvate kinase, C-terminal domain"/>
    <property type="match status" value="1"/>
</dbReference>
<reference evidence="2" key="1">
    <citation type="submission" date="2021-09" db="EMBL/GenBank/DDBJ databases">
        <authorList>
            <person name="Martin H S."/>
        </authorList>
    </citation>
    <scope>NUCLEOTIDE SEQUENCE</scope>
</reference>
<feature type="domain" description="Pyruvate kinase C-terminal" evidence="1">
    <location>
        <begin position="197"/>
        <end position="313"/>
    </location>
</feature>
<evidence type="ECO:0000313" key="2">
    <source>
        <dbReference type="EMBL" id="CAG9559756.1"/>
    </source>
</evidence>
<comment type="caution">
    <text evidence="2">The sequence shown here is derived from an EMBL/GenBank/DDBJ whole genome shotgun (WGS) entry which is preliminary data.</text>
</comment>
<dbReference type="InterPro" id="IPR040442">
    <property type="entry name" value="Pyrv_kinase-like_dom_sf"/>
</dbReference>
<dbReference type="GO" id="GO:0000287">
    <property type="term" value="F:magnesium ion binding"/>
    <property type="evidence" value="ECO:0007669"/>
    <property type="project" value="InterPro"/>
</dbReference>
<dbReference type="GO" id="GO:0004743">
    <property type="term" value="F:pyruvate kinase activity"/>
    <property type="evidence" value="ECO:0007669"/>
    <property type="project" value="InterPro"/>
</dbReference>
<dbReference type="OrthoDB" id="7420547at2759"/>
<gene>
    <name evidence="2" type="ORF">DCHRY22_LOCUS1555</name>
</gene>
<dbReference type="Proteomes" id="UP000789524">
    <property type="component" value="Unassembled WGS sequence"/>
</dbReference>
<organism evidence="2 3">
    <name type="scientific">Danaus chrysippus</name>
    <name type="common">African queen</name>
    <dbReference type="NCBI Taxonomy" id="151541"/>
    <lineage>
        <taxon>Eukaryota</taxon>
        <taxon>Metazoa</taxon>
        <taxon>Ecdysozoa</taxon>
        <taxon>Arthropoda</taxon>
        <taxon>Hexapoda</taxon>
        <taxon>Insecta</taxon>
        <taxon>Pterygota</taxon>
        <taxon>Neoptera</taxon>
        <taxon>Endopterygota</taxon>
        <taxon>Lepidoptera</taxon>
        <taxon>Glossata</taxon>
        <taxon>Ditrysia</taxon>
        <taxon>Papilionoidea</taxon>
        <taxon>Nymphalidae</taxon>
        <taxon>Danainae</taxon>
        <taxon>Danaini</taxon>
        <taxon>Danaina</taxon>
        <taxon>Danaus</taxon>
        <taxon>Anosia</taxon>
    </lineage>
</organism>
<dbReference type="SUPFAM" id="SSF52935">
    <property type="entry name" value="PK C-terminal domain-like"/>
    <property type="match status" value="1"/>
</dbReference>